<evidence type="ECO:0000313" key="3">
    <source>
        <dbReference type="EMBL" id="SDH97412.1"/>
    </source>
</evidence>
<evidence type="ECO:0000256" key="1">
    <source>
        <dbReference type="ARBA" id="ARBA00008007"/>
    </source>
</evidence>
<gene>
    <name evidence="3" type="ORF">SAMN05421804_101353</name>
</gene>
<reference evidence="3 4" key="1">
    <citation type="submission" date="2016-10" db="EMBL/GenBank/DDBJ databases">
        <authorList>
            <person name="de Groot N.N."/>
        </authorList>
    </citation>
    <scope>NUCLEOTIDE SEQUENCE [LARGE SCALE GENOMIC DNA]</scope>
    <source>
        <strain evidence="3 4">CGMCC 1.5058</strain>
    </source>
</reference>
<dbReference type="PANTHER" id="PTHR47505">
    <property type="entry name" value="DNA UTILIZATION PROTEIN YHGH"/>
    <property type="match status" value="1"/>
</dbReference>
<dbReference type="Proteomes" id="UP000183255">
    <property type="component" value="Unassembled WGS sequence"/>
</dbReference>
<dbReference type="InterPro" id="IPR000836">
    <property type="entry name" value="PRTase_dom"/>
</dbReference>
<sequence>MLKKQKGMSIFAYNEEGKALLMAYKKRGSFYAGNDMANLMLSDQRVFIKSFHLITFAPSSFKSVQNLGFDHGEYMAERISKETGIPLRALFKPSKMEQKKLDMESRKENAEQIMLRHYSAERLKGKRVLVIDDVFTTGSTVGRCVKLLENQGVHSYYMTVFKLV</sequence>
<proteinExistence type="inferred from homology"/>
<organism evidence="3 4">
    <name type="scientific">Proteiniclasticum ruminis</name>
    <dbReference type="NCBI Taxonomy" id="398199"/>
    <lineage>
        <taxon>Bacteria</taxon>
        <taxon>Bacillati</taxon>
        <taxon>Bacillota</taxon>
        <taxon>Clostridia</taxon>
        <taxon>Eubacteriales</taxon>
        <taxon>Clostridiaceae</taxon>
        <taxon>Proteiniclasticum</taxon>
    </lineage>
</organism>
<feature type="domain" description="Phosphoribosyltransferase" evidence="2">
    <location>
        <begin position="72"/>
        <end position="154"/>
    </location>
</feature>
<evidence type="ECO:0000259" key="2">
    <source>
        <dbReference type="Pfam" id="PF00156"/>
    </source>
</evidence>
<dbReference type="Gene3D" id="3.40.50.2020">
    <property type="match status" value="1"/>
</dbReference>
<dbReference type="PANTHER" id="PTHR47505:SF1">
    <property type="entry name" value="DNA UTILIZATION PROTEIN YHGH"/>
    <property type="match status" value="1"/>
</dbReference>
<dbReference type="RefSeq" id="WP_031573300.1">
    <property type="nucleotide sequence ID" value="NZ_FNDZ01000001.1"/>
</dbReference>
<accession>A0A1G8GSR6</accession>
<dbReference type="SUPFAM" id="SSF53271">
    <property type="entry name" value="PRTase-like"/>
    <property type="match status" value="1"/>
</dbReference>
<evidence type="ECO:0000313" key="4">
    <source>
        <dbReference type="Proteomes" id="UP000183255"/>
    </source>
</evidence>
<dbReference type="InterPro" id="IPR029057">
    <property type="entry name" value="PRTase-like"/>
</dbReference>
<comment type="similarity">
    <text evidence="1">Belongs to the ComF/GntX family.</text>
</comment>
<protein>
    <submittedName>
        <fullName evidence="3">ComF family protein</fullName>
    </submittedName>
</protein>
<dbReference type="EMBL" id="FNDZ01000001">
    <property type="protein sequence ID" value="SDH97412.1"/>
    <property type="molecule type" value="Genomic_DNA"/>
</dbReference>
<dbReference type="InterPro" id="IPR051910">
    <property type="entry name" value="ComF/GntX_DNA_util-trans"/>
</dbReference>
<name>A0A1G8GSR6_9CLOT</name>
<dbReference type="AlphaFoldDB" id="A0A1G8GSR6"/>
<dbReference type="CDD" id="cd06223">
    <property type="entry name" value="PRTases_typeI"/>
    <property type="match status" value="1"/>
</dbReference>
<dbReference type="Pfam" id="PF00156">
    <property type="entry name" value="Pribosyltran"/>
    <property type="match status" value="1"/>
</dbReference>